<accession>A0ABN1LBT5</accession>
<evidence type="ECO:0000313" key="1">
    <source>
        <dbReference type="EMBL" id="GAA0824345.1"/>
    </source>
</evidence>
<comment type="caution">
    <text evidence="1">The sequence shown here is derived from an EMBL/GenBank/DDBJ whole genome shotgun (WGS) entry which is preliminary data.</text>
</comment>
<gene>
    <name evidence="1" type="ORF">GCM10009111_34990</name>
</gene>
<proteinExistence type="predicted"/>
<dbReference type="EMBL" id="BAAAFA010000023">
    <property type="protein sequence ID" value="GAA0824345.1"/>
    <property type="molecule type" value="Genomic_DNA"/>
</dbReference>
<sequence length="47" mass="5152">MDVRDVCANTMLLTDDDKANDSMGWIALALTGISFVPLTSKVERLSH</sequence>
<reference evidence="1 2" key="1">
    <citation type="journal article" date="2019" name="Int. J. Syst. Evol. Microbiol.">
        <title>The Global Catalogue of Microorganisms (GCM) 10K type strain sequencing project: providing services to taxonomists for standard genome sequencing and annotation.</title>
        <authorList>
            <consortium name="The Broad Institute Genomics Platform"/>
            <consortium name="The Broad Institute Genome Sequencing Center for Infectious Disease"/>
            <person name="Wu L."/>
            <person name="Ma J."/>
        </authorList>
    </citation>
    <scope>NUCLEOTIDE SEQUENCE [LARGE SCALE GENOMIC DNA]</scope>
    <source>
        <strain evidence="1 2">JCM 15608</strain>
    </source>
</reference>
<evidence type="ECO:0000313" key="2">
    <source>
        <dbReference type="Proteomes" id="UP001500021"/>
    </source>
</evidence>
<protein>
    <submittedName>
        <fullName evidence="1">Uncharacterized protein</fullName>
    </submittedName>
</protein>
<dbReference type="Proteomes" id="UP001500021">
    <property type="component" value="Unassembled WGS sequence"/>
</dbReference>
<organism evidence="1 2">
    <name type="scientific">Colwellia asteriadis</name>
    <dbReference type="NCBI Taxonomy" id="517723"/>
    <lineage>
        <taxon>Bacteria</taxon>
        <taxon>Pseudomonadati</taxon>
        <taxon>Pseudomonadota</taxon>
        <taxon>Gammaproteobacteria</taxon>
        <taxon>Alteromonadales</taxon>
        <taxon>Colwelliaceae</taxon>
        <taxon>Colwellia</taxon>
    </lineage>
</organism>
<keyword evidence="2" id="KW-1185">Reference proteome</keyword>
<name>A0ABN1LBT5_9GAMM</name>